<evidence type="ECO:0000259" key="6">
    <source>
        <dbReference type="PROSITE" id="PS51352"/>
    </source>
</evidence>
<keyword evidence="3" id="KW-1015">Disulfide bond</keyword>
<evidence type="ECO:0000256" key="5">
    <source>
        <dbReference type="SAM" id="Phobius"/>
    </source>
</evidence>
<evidence type="ECO:0000313" key="7">
    <source>
        <dbReference type="EMBL" id="MDV2080417.1"/>
    </source>
</evidence>
<keyword evidence="8" id="KW-1185">Reference proteome</keyword>
<reference evidence="7 8" key="1">
    <citation type="submission" date="2023-10" db="EMBL/GenBank/DDBJ databases">
        <title>Characteristics and mechanism of a salt-tolerant marine origin heterotrophic nitrifying- aerobic denitrifying bacteria Marinobacter xestospongiae HN1.</title>
        <authorList>
            <person name="Qi R."/>
        </authorList>
    </citation>
    <scope>NUCLEOTIDE SEQUENCE [LARGE SCALE GENOMIC DNA]</scope>
    <source>
        <strain evidence="7 8">HN1</strain>
    </source>
</reference>
<dbReference type="InterPro" id="IPR001640">
    <property type="entry name" value="Lgt"/>
</dbReference>
<gene>
    <name evidence="7" type="ORF">RYS15_17155</name>
</gene>
<accession>A0ABU3W2N5</accession>
<dbReference type="Gene3D" id="3.40.30.10">
    <property type="entry name" value="Glutaredoxin"/>
    <property type="match status" value="1"/>
</dbReference>
<evidence type="ECO:0000256" key="3">
    <source>
        <dbReference type="ARBA" id="ARBA00023157"/>
    </source>
</evidence>
<evidence type="ECO:0000256" key="1">
    <source>
        <dbReference type="ARBA" id="ARBA00004196"/>
    </source>
</evidence>
<dbReference type="EMBL" id="JAWIIJ010000014">
    <property type="protein sequence ID" value="MDV2080417.1"/>
    <property type="molecule type" value="Genomic_DNA"/>
</dbReference>
<dbReference type="PROSITE" id="PS51352">
    <property type="entry name" value="THIOREDOXIN_2"/>
    <property type="match status" value="1"/>
</dbReference>
<feature type="transmembrane region" description="Helical" evidence="5">
    <location>
        <begin position="109"/>
        <end position="130"/>
    </location>
</feature>
<keyword evidence="5" id="KW-1133">Transmembrane helix</keyword>
<keyword evidence="5" id="KW-0472">Membrane</keyword>
<sequence>MLSVSLGPFALALSQLLLLGAFALALVVGTLVGRKHKVPVAGTLMDLLLVALVAARVGFVALYFSHYQEAPWQMFDIRDGGFHPLSGLIGALGYALWRCWRDPALRRPLASATLAGGLLWGGLSSLSLLMHAQANRIPETAVTTLAGESRQLSELADGKPMVVNLWATWCPPCIREMPVLDAAQTQYPDVTFVFANQGEPEETIRQFLARHQLDLTHVVSDQPGALGRTVGSQALPTTLFFDAEGRQVDAHLGELSQASLAHRLSPLLAK</sequence>
<feature type="transmembrane region" description="Helical" evidence="5">
    <location>
        <begin position="12"/>
        <end position="32"/>
    </location>
</feature>
<dbReference type="Pfam" id="PF08534">
    <property type="entry name" value="Redoxin"/>
    <property type="match status" value="1"/>
</dbReference>
<comment type="caution">
    <text evidence="7">The sequence shown here is derived from an EMBL/GenBank/DDBJ whole genome shotgun (WGS) entry which is preliminary data.</text>
</comment>
<organism evidence="7 8">
    <name type="scientific">Marinobacter xestospongiae</name>
    <dbReference type="NCBI Taxonomy" id="994319"/>
    <lineage>
        <taxon>Bacteria</taxon>
        <taxon>Pseudomonadati</taxon>
        <taxon>Pseudomonadota</taxon>
        <taxon>Gammaproteobacteria</taxon>
        <taxon>Pseudomonadales</taxon>
        <taxon>Marinobacteraceae</taxon>
        <taxon>Marinobacter</taxon>
    </lineage>
</organism>
<dbReference type="InterPro" id="IPR013740">
    <property type="entry name" value="Redoxin"/>
</dbReference>
<feature type="transmembrane region" description="Helical" evidence="5">
    <location>
        <begin position="44"/>
        <end position="65"/>
    </location>
</feature>
<evidence type="ECO:0000256" key="2">
    <source>
        <dbReference type="ARBA" id="ARBA00022748"/>
    </source>
</evidence>
<name>A0ABU3W2N5_9GAMM</name>
<feature type="domain" description="Thioredoxin" evidence="6">
    <location>
        <begin position="131"/>
        <end position="269"/>
    </location>
</feature>
<evidence type="ECO:0000313" key="8">
    <source>
        <dbReference type="Proteomes" id="UP001269819"/>
    </source>
</evidence>
<proteinExistence type="predicted"/>
<dbReference type="Pfam" id="PF01790">
    <property type="entry name" value="LGT"/>
    <property type="match status" value="1"/>
</dbReference>
<protein>
    <submittedName>
        <fullName evidence="7">TlpA disulfide reductase family protein</fullName>
    </submittedName>
</protein>
<dbReference type="SUPFAM" id="SSF52833">
    <property type="entry name" value="Thioredoxin-like"/>
    <property type="match status" value="1"/>
</dbReference>
<keyword evidence="5" id="KW-0812">Transmembrane</keyword>
<dbReference type="InterPro" id="IPR036249">
    <property type="entry name" value="Thioredoxin-like_sf"/>
</dbReference>
<keyword evidence="2" id="KW-0201">Cytochrome c-type biogenesis</keyword>
<dbReference type="CDD" id="cd02966">
    <property type="entry name" value="TlpA_like_family"/>
    <property type="match status" value="1"/>
</dbReference>
<feature type="transmembrane region" description="Helical" evidence="5">
    <location>
        <begin position="80"/>
        <end position="97"/>
    </location>
</feature>
<keyword evidence="4" id="KW-0676">Redox-active center</keyword>
<dbReference type="PANTHER" id="PTHR42852:SF6">
    <property type="entry name" value="THIOL:DISULFIDE INTERCHANGE PROTEIN DSBE"/>
    <property type="match status" value="1"/>
</dbReference>
<dbReference type="Proteomes" id="UP001269819">
    <property type="component" value="Unassembled WGS sequence"/>
</dbReference>
<dbReference type="PANTHER" id="PTHR42852">
    <property type="entry name" value="THIOL:DISULFIDE INTERCHANGE PROTEIN DSBE"/>
    <property type="match status" value="1"/>
</dbReference>
<evidence type="ECO:0000256" key="4">
    <source>
        <dbReference type="ARBA" id="ARBA00023284"/>
    </source>
</evidence>
<dbReference type="RefSeq" id="WP_316974831.1">
    <property type="nucleotide sequence ID" value="NZ_JAWIIJ010000014.1"/>
</dbReference>
<comment type="subcellular location">
    <subcellularLocation>
        <location evidence="1">Cell envelope</location>
    </subcellularLocation>
</comment>
<dbReference type="InterPro" id="IPR050553">
    <property type="entry name" value="Thioredoxin_ResA/DsbE_sf"/>
</dbReference>
<dbReference type="InterPro" id="IPR013766">
    <property type="entry name" value="Thioredoxin_domain"/>
</dbReference>